<dbReference type="InterPro" id="IPR027862">
    <property type="entry name" value="DUF4534"/>
</dbReference>
<name>A0A9B0TDS1_CHRAS</name>
<dbReference type="Proteomes" id="UP000504623">
    <property type="component" value="Unplaced"/>
</dbReference>
<evidence type="ECO:0000313" key="2">
    <source>
        <dbReference type="Proteomes" id="UP000504623"/>
    </source>
</evidence>
<sequence length="184" mass="21873">MNMKKNCFIVGIFSVLNTIQFLLFEVNYVTDFGYKSDMFSVYKETHLDHDSWFIMYMKSIKICLSAITLIVSCTLIYCIYMNIYLGMLIYVIWIIIYEAINFFMVLLIRESIKKVFEELSYLHLIFQVSRMFLHFCCLPFVIKQIIILYKDPKLSNKTGRHRHSSVSIASSWSPIQLALYRKFN</sequence>
<dbReference type="PANTHER" id="PTHR34928">
    <property type="entry name" value="TRANSMEMBRANE PROTEIN 217"/>
    <property type="match status" value="1"/>
</dbReference>
<dbReference type="Pfam" id="PF15049">
    <property type="entry name" value="DUF4534"/>
    <property type="match status" value="1"/>
</dbReference>
<feature type="transmembrane region" description="Helical" evidence="1">
    <location>
        <begin position="87"/>
        <end position="108"/>
    </location>
</feature>
<keyword evidence="1" id="KW-0472">Membrane</keyword>
<dbReference type="GeneID" id="102837806"/>
<dbReference type="AlphaFoldDB" id="A0A9B0TDS1"/>
<keyword evidence="2" id="KW-1185">Reference proteome</keyword>
<organism evidence="2 3">
    <name type="scientific">Chrysochloris asiatica</name>
    <name type="common">Cape golden mole</name>
    <dbReference type="NCBI Taxonomy" id="185453"/>
    <lineage>
        <taxon>Eukaryota</taxon>
        <taxon>Metazoa</taxon>
        <taxon>Chordata</taxon>
        <taxon>Craniata</taxon>
        <taxon>Vertebrata</taxon>
        <taxon>Euteleostomi</taxon>
        <taxon>Mammalia</taxon>
        <taxon>Eutheria</taxon>
        <taxon>Afrotheria</taxon>
        <taxon>Chrysochloridae</taxon>
        <taxon>Chrysochlorinae</taxon>
        <taxon>Chrysochloris</taxon>
    </lineage>
</organism>
<keyword evidence="1" id="KW-0812">Transmembrane</keyword>
<evidence type="ECO:0000256" key="1">
    <source>
        <dbReference type="SAM" id="Phobius"/>
    </source>
</evidence>
<feature type="transmembrane region" description="Helical" evidence="1">
    <location>
        <begin position="59"/>
        <end position="80"/>
    </location>
</feature>
<protein>
    <submittedName>
        <fullName evidence="3">Transmembrane protein 217-like</fullName>
    </submittedName>
</protein>
<dbReference type="RefSeq" id="XP_006860638.1">
    <property type="nucleotide sequence ID" value="XM_006860576.1"/>
</dbReference>
<proteinExistence type="predicted"/>
<feature type="transmembrane region" description="Helical" evidence="1">
    <location>
        <begin position="7"/>
        <end position="29"/>
    </location>
</feature>
<evidence type="ECO:0000313" key="3">
    <source>
        <dbReference type="RefSeq" id="XP_006860638.1"/>
    </source>
</evidence>
<accession>A0A9B0TDS1</accession>
<dbReference type="OrthoDB" id="9443855at2759"/>
<keyword evidence="1" id="KW-1133">Transmembrane helix</keyword>
<feature type="transmembrane region" description="Helical" evidence="1">
    <location>
        <begin position="128"/>
        <end position="149"/>
    </location>
</feature>
<dbReference type="PANTHER" id="PTHR34928:SF3">
    <property type="entry name" value="TRANSMEMBRANE PROTEIN 217B-RELATED"/>
    <property type="match status" value="1"/>
</dbReference>
<reference evidence="3" key="1">
    <citation type="submission" date="2025-08" db="UniProtKB">
        <authorList>
            <consortium name="RefSeq"/>
        </authorList>
    </citation>
    <scope>IDENTIFICATION</scope>
    <source>
        <tissue evidence="3">Spleen</tissue>
    </source>
</reference>
<gene>
    <name evidence="3" type="primary">LOC102837806</name>
</gene>